<dbReference type="SUPFAM" id="SSF53146">
    <property type="entry name" value="Nitrogenase accessory factor-like"/>
    <property type="match status" value="1"/>
</dbReference>
<dbReference type="PATRIC" id="fig|1006576.9.peg.1081"/>
<dbReference type="HOGENOM" id="CLU_104194_2_2_0"/>
<proteinExistence type="predicted"/>
<dbReference type="STRING" id="1006576.DTL3_1083"/>
<evidence type="ECO:0000313" key="3">
    <source>
        <dbReference type="Proteomes" id="UP000032809"/>
    </source>
</evidence>
<dbReference type="PANTHER" id="PTHR42983">
    <property type="entry name" value="DINITROGENASE IRON-MOLYBDENUM COFACTOR PROTEIN-RELATED"/>
    <property type="match status" value="1"/>
</dbReference>
<dbReference type="RefSeq" id="WP_045087851.1">
    <property type="nucleotide sequence ID" value="NZ_LN824141.1"/>
</dbReference>
<protein>
    <submittedName>
        <fullName evidence="2">Iron-molybdenum cofactor-binding protein</fullName>
    </submittedName>
</protein>
<dbReference type="KEGG" id="dtn:DTL3_1083"/>
<dbReference type="InterPro" id="IPR033913">
    <property type="entry name" value="MTH1175_dom"/>
</dbReference>
<dbReference type="InterPro" id="IPR003731">
    <property type="entry name" value="Di-Nase_FeMo-co_biosynth"/>
</dbReference>
<dbReference type="AlphaFoldDB" id="A0A0C7NRC3"/>
<feature type="domain" description="Dinitrogenase iron-molybdenum cofactor biosynthesis" evidence="1">
    <location>
        <begin position="14"/>
        <end position="102"/>
    </location>
</feature>
<dbReference type="OrthoDB" id="280278at2"/>
<reference evidence="3" key="1">
    <citation type="submission" date="2014-11" db="EMBL/GenBank/DDBJ databases">
        <authorList>
            <person name="Wibberg D."/>
        </authorList>
    </citation>
    <scope>NUCLEOTIDE SEQUENCE [LARGE SCALE GENOMIC DNA]</scope>
    <source>
        <strain evidence="3">L3</strain>
    </source>
</reference>
<dbReference type="InterPro" id="IPR036105">
    <property type="entry name" value="DiNase_FeMo-co_biosyn_sf"/>
</dbReference>
<name>A0A0C7NRC3_DEFTU</name>
<sequence length="121" mass="14170">MKIAIPVIENNKEESRISEHFGRAPYFAFVELKDDKTHTFEIEENPFEDHSLGDIPRYLHDKNVDLIVVRNIGKKALNFFEEYNIKVIRGVEGNLKKIIQMAKSNELKDQDYTEDSKCCHE</sequence>
<evidence type="ECO:0000313" key="2">
    <source>
        <dbReference type="EMBL" id="CEP78387.1"/>
    </source>
</evidence>
<dbReference type="Pfam" id="PF02579">
    <property type="entry name" value="Nitro_FeMo-Co"/>
    <property type="match status" value="1"/>
</dbReference>
<organism evidence="2 3">
    <name type="scientific">Defluviitoga tunisiensis</name>
    <dbReference type="NCBI Taxonomy" id="1006576"/>
    <lineage>
        <taxon>Bacteria</taxon>
        <taxon>Thermotogati</taxon>
        <taxon>Thermotogota</taxon>
        <taxon>Thermotogae</taxon>
        <taxon>Petrotogales</taxon>
        <taxon>Petrotogaceae</taxon>
        <taxon>Defluviitoga</taxon>
    </lineage>
</organism>
<gene>
    <name evidence="2" type="ORF">DTL3_1083</name>
</gene>
<keyword evidence="3" id="KW-1185">Reference proteome</keyword>
<dbReference type="CDD" id="cd00851">
    <property type="entry name" value="MTH1175"/>
    <property type="match status" value="1"/>
</dbReference>
<dbReference type="PANTHER" id="PTHR42983:SF1">
    <property type="entry name" value="IRON-MOLYBDENUM PROTEIN"/>
    <property type="match status" value="1"/>
</dbReference>
<evidence type="ECO:0000259" key="1">
    <source>
        <dbReference type="Pfam" id="PF02579"/>
    </source>
</evidence>
<dbReference type="Gene3D" id="3.30.420.130">
    <property type="entry name" value="Dinitrogenase iron-molybdenum cofactor biosynthesis domain"/>
    <property type="match status" value="1"/>
</dbReference>
<accession>A0A0C7NRC3</accession>
<dbReference type="EMBL" id="LN824141">
    <property type="protein sequence ID" value="CEP78387.1"/>
    <property type="molecule type" value="Genomic_DNA"/>
</dbReference>
<dbReference type="Proteomes" id="UP000032809">
    <property type="component" value="Chromosome I"/>
</dbReference>